<evidence type="ECO:0000313" key="2">
    <source>
        <dbReference type="EMBL" id="CAD7648612.1"/>
    </source>
</evidence>
<sequence>MTSVSNLLNALLLLTFINYISSQIDSNESPKTRNDVIQGIDNRRESIKYVMNVLNRLDRSLENIEDAMEIKRDYSNIQYKSDSKRCLSGLPGGDCTSDLGDWAYIPNRNPGKRSVRGPQSEGLRLKRKKCITGIPGGDCDVDVGPPVTEVHRNPGKRSVKCVMFGVGCDNDYRFGSY</sequence>
<evidence type="ECO:0000313" key="3">
    <source>
        <dbReference type="Proteomes" id="UP000728032"/>
    </source>
</evidence>
<evidence type="ECO:0000256" key="1">
    <source>
        <dbReference type="SAM" id="SignalP"/>
    </source>
</evidence>
<organism evidence="2">
    <name type="scientific">Oppiella nova</name>
    <dbReference type="NCBI Taxonomy" id="334625"/>
    <lineage>
        <taxon>Eukaryota</taxon>
        <taxon>Metazoa</taxon>
        <taxon>Ecdysozoa</taxon>
        <taxon>Arthropoda</taxon>
        <taxon>Chelicerata</taxon>
        <taxon>Arachnida</taxon>
        <taxon>Acari</taxon>
        <taxon>Acariformes</taxon>
        <taxon>Sarcoptiformes</taxon>
        <taxon>Oribatida</taxon>
        <taxon>Brachypylina</taxon>
        <taxon>Oppioidea</taxon>
        <taxon>Oppiidae</taxon>
        <taxon>Oppiella</taxon>
    </lineage>
</organism>
<feature type="chain" id="PRO_5036211308" evidence="1">
    <location>
        <begin position="23"/>
        <end position="177"/>
    </location>
</feature>
<feature type="signal peptide" evidence="1">
    <location>
        <begin position="1"/>
        <end position="22"/>
    </location>
</feature>
<reference evidence="2" key="1">
    <citation type="submission" date="2020-11" db="EMBL/GenBank/DDBJ databases">
        <authorList>
            <person name="Tran Van P."/>
        </authorList>
    </citation>
    <scope>NUCLEOTIDE SEQUENCE</scope>
</reference>
<keyword evidence="3" id="KW-1185">Reference proteome</keyword>
<dbReference type="OrthoDB" id="10410639at2759"/>
<gene>
    <name evidence="2" type="ORF">ONB1V03_LOCUS6847</name>
</gene>
<proteinExistence type="predicted"/>
<accession>A0A7R9LV94</accession>
<protein>
    <submittedName>
        <fullName evidence="2">Uncharacterized protein</fullName>
    </submittedName>
</protein>
<dbReference type="AlphaFoldDB" id="A0A7R9LV94"/>
<dbReference type="Proteomes" id="UP000728032">
    <property type="component" value="Unassembled WGS sequence"/>
</dbReference>
<dbReference type="EMBL" id="OC918065">
    <property type="protein sequence ID" value="CAD7648612.1"/>
    <property type="molecule type" value="Genomic_DNA"/>
</dbReference>
<name>A0A7R9LV94_9ACAR</name>
<dbReference type="EMBL" id="CAJPVJ010003240">
    <property type="protein sequence ID" value="CAG2167340.1"/>
    <property type="molecule type" value="Genomic_DNA"/>
</dbReference>
<keyword evidence="1" id="KW-0732">Signal</keyword>